<evidence type="ECO:0000313" key="15">
    <source>
        <dbReference type="Proteomes" id="UP000003503"/>
    </source>
</evidence>
<dbReference type="AlphaFoldDB" id="F2BWY7"/>
<reference evidence="14 15" key="1">
    <citation type="submission" date="2011-02" db="EMBL/GenBank/DDBJ databases">
        <authorList>
            <person name="Muzny D."/>
            <person name="Qin X."/>
            <person name="Deng J."/>
            <person name="Jiang H."/>
            <person name="Liu Y."/>
            <person name="Qu J."/>
            <person name="Song X.-Z."/>
            <person name="Zhang L."/>
            <person name="Thornton R."/>
            <person name="Coyle M."/>
            <person name="Francisco L."/>
            <person name="Jackson L."/>
            <person name="Javaid M."/>
            <person name="Korchina V."/>
            <person name="Kovar C."/>
            <person name="Mata R."/>
            <person name="Mathew T."/>
            <person name="Ngo R."/>
            <person name="Nguyen L."/>
            <person name="Nguyen N."/>
            <person name="Okwuonu G."/>
            <person name="Ongeri F."/>
            <person name="Pham C."/>
            <person name="Simmons D."/>
            <person name="Wilczek-Boney K."/>
            <person name="Hale W."/>
            <person name="Jakkamsetti A."/>
            <person name="Pham P."/>
            <person name="Ruth R."/>
            <person name="San Lucas F."/>
            <person name="Warren J."/>
            <person name="Zhang J."/>
            <person name="Zhao Z."/>
            <person name="Zhou C."/>
            <person name="Zhu D."/>
            <person name="Lee S."/>
            <person name="Bess C."/>
            <person name="Blankenburg K."/>
            <person name="Forbes L."/>
            <person name="Fu Q."/>
            <person name="Gubbala S."/>
            <person name="Hirani K."/>
            <person name="Jayaseelan J.C."/>
            <person name="Lara F."/>
            <person name="Munidasa M."/>
            <person name="Palculict T."/>
            <person name="Patil S."/>
            <person name="Pu L.-L."/>
            <person name="Saada N."/>
            <person name="Tang L."/>
            <person name="Weissenberger G."/>
            <person name="Zhu Y."/>
            <person name="Hemphill L."/>
            <person name="Shang Y."/>
            <person name="Youmans B."/>
            <person name="Ayvaz T."/>
            <person name="Ross M."/>
            <person name="Santibanez J."/>
            <person name="Aqrawi P."/>
            <person name="Gross S."/>
            <person name="Joshi V."/>
            <person name="Fowler G."/>
            <person name="Nazareth L."/>
            <person name="Reid J."/>
            <person name="Worley K."/>
            <person name="Petrosino J."/>
            <person name="Highlander S."/>
            <person name="Gibbs R."/>
        </authorList>
    </citation>
    <scope>NUCLEOTIDE SEQUENCE [LARGE SCALE GENOMIC DNA]</scope>
    <source>
        <strain evidence="14 15">DSM 19965</strain>
    </source>
</reference>
<dbReference type="NCBIfam" id="NF004384">
    <property type="entry name" value="PRK05748.1"/>
    <property type="match status" value="1"/>
</dbReference>
<evidence type="ECO:0000256" key="10">
    <source>
        <dbReference type="ARBA" id="ARBA00048954"/>
    </source>
</evidence>
<keyword evidence="8 12" id="KW-0238">DNA-binding</keyword>
<dbReference type="HOGENOM" id="CLU_005373_0_0_9"/>
<dbReference type="GO" id="GO:0042802">
    <property type="term" value="F:identical protein binding"/>
    <property type="evidence" value="ECO:0007669"/>
    <property type="project" value="UniProtKB-ARBA"/>
</dbReference>
<keyword evidence="5 12" id="KW-0378">Hydrolase</keyword>
<dbReference type="FunFam" id="3.40.50.300:FF:000076">
    <property type="entry name" value="Replicative DNA helicase"/>
    <property type="match status" value="1"/>
</dbReference>
<dbReference type="STRING" id="888062.HMPREF9083_0705"/>
<comment type="caution">
    <text evidence="14">The sequence shown here is derived from an EMBL/GenBank/DDBJ whole genome shotgun (WGS) entry which is preliminary data.</text>
</comment>
<evidence type="ECO:0000256" key="9">
    <source>
        <dbReference type="ARBA" id="ARBA00023235"/>
    </source>
</evidence>
<dbReference type="eggNOG" id="COG0305">
    <property type="taxonomic scope" value="Bacteria"/>
</dbReference>
<evidence type="ECO:0000256" key="4">
    <source>
        <dbReference type="ARBA" id="ARBA00022741"/>
    </source>
</evidence>
<organism evidence="14 15">
    <name type="scientific">Dialister micraerophilus DSM 19965</name>
    <dbReference type="NCBI Taxonomy" id="888062"/>
    <lineage>
        <taxon>Bacteria</taxon>
        <taxon>Bacillati</taxon>
        <taxon>Bacillota</taxon>
        <taxon>Negativicutes</taxon>
        <taxon>Veillonellales</taxon>
        <taxon>Veillonellaceae</taxon>
        <taxon>Dialister</taxon>
    </lineage>
</organism>
<dbReference type="EC" id="5.6.2.3" evidence="11 12"/>
<dbReference type="InterPro" id="IPR016136">
    <property type="entry name" value="DNA_helicase_N/primase_C"/>
</dbReference>
<dbReference type="EMBL" id="AFBB01000012">
    <property type="protein sequence ID" value="EGF14254.1"/>
    <property type="molecule type" value="Genomic_DNA"/>
</dbReference>
<dbReference type="SUPFAM" id="SSF52540">
    <property type="entry name" value="P-loop containing nucleoside triphosphate hydrolases"/>
    <property type="match status" value="1"/>
</dbReference>
<keyword evidence="2 12" id="KW-0639">Primosome</keyword>
<proteinExistence type="inferred from homology"/>
<keyword evidence="15" id="KW-1185">Reference proteome</keyword>
<keyword evidence="7 12" id="KW-0067">ATP-binding</keyword>
<feature type="domain" description="SF4 helicase" evidence="13">
    <location>
        <begin position="209"/>
        <end position="482"/>
    </location>
</feature>
<dbReference type="SUPFAM" id="SSF48024">
    <property type="entry name" value="N-terminal domain of DnaB helicase"/>
    <property type="match status" value="1"/>
</dbReference>
<name>F2BWY7_9FIRM</name>
<evidence type="ECO:0000259" key="13">
    <source>
        <dbReference type="PROSITE" id="PS51199"/>
    </source>
</evidence>
<evidence type="ECO:0000256" key="2">
    <source>
        <dbReference type="ARBA" id="ARBA00022515"/>
    </source>
</evidence>
<dbReference type="GO" id="GO:0006269">
    <property type="term" value="P:DNA replication, synthesis of primer"/>
    <property type="evidence" value="ECO:0007669"/>
    <property type="project" value="UniProtKB-UniRule"/>
</dbReference>
<dbReference type="PROSITE" id="PS51199">
    <property type="entry name" value="SF4_HELICASE"/>
    <property type="match status" value="1"/>
</dbReference>
<comment type="catalytic activity">
    <reaction evidence="10 12">
        <text>ATP + H2O = ADP + phosphate + H(+)</text>
        <dbReference type="Rhea" id="RHEA:13065"/>
        <dbReference type="ChEBI" id="CHEBI:15377"/>
        <dbReference type="ChEBI" id="CHEBI:15378"/>
        <dbReference type="ChEBI" id="CHEBI:30616"/>
        <dbReference type="ChEBI" id="CHEBI:43474"/>
        <dbReference type="ChEBI" id="CHEBI:456216"/>
        <dbReference type="EC" id="5.6.2.3"/>
    </reaction>
</comment>
<dbReference type="GO" id="GO:0005524">
    <property type="term" value="F:ATP binding"/>
    <property type="evidence" value="ECO:0007669"/>
    <property type="project" value="UniProtKB-UniRule"/>
</dbReference>
<dbReference type="GO" id="GO:0016887">
    <property type="term" value="F:ATP hydrolysis activity"/>
    <property type="evidence" value="ECO:0007669"/>
    <property type="project" value="RHEA"/>
</dbReference>
<evidence type="ECO:0000256" key="6">
    <source>
        <dbReference type="ARBA" id="ARBA00022806"/>
    </source>
</evidence>
<evidence type="ECO:0000256" key="1">
    <source>
        <dbReference type="ARBA" id="ARBA00008428"/>
    </source>
</evidence>
<evidence type="ECO:0000256" key="11">
    <source>
        <dbReference type="NCBIfam" id="TIGR00665"/>
    </source>
</evidence>
<comment type="similarity">
    <text evidence="1 12">Belongs to the helicase family. DnaB subfamily.</text>
</comment>
<keyword evidence="4 12" id="KW-0547">Nucleotide-binding</keyword>
<dbReference type="GO" id="GO:0043139">
    <property type="term" value="F:5'-3' DNA helicase activity"/>
    <property type="evidence" value="ECO:0007669"/>
    <property type="project" value="UniProtKB-EC"/>
</dbReference>
<dbReference type="PANTHER" id="PTHR30153:SF2">
    <property type="entry name" value="REPLICATIVE DNA HELICASE"/>
    <property type="match status" value="1"/>
</dbReference>
<evidence type="ECO:0000256" key="12">
    <source>
        <dbReference type="RuleBase" id="RU362085"/>
    </source>
</evidence>
<evidence type="ECO:0000256" key="7">
    <source>
        <dbReference type="ARBA" id="ARBA00022840"/>
    </source>
</evidence>
<dbReference type="InterPro" id="IPR007694">
    <property type="entry name" value="DNA_helicase_DnaB-like_C"/>
</dbReference>
<dbReference type="GO" id="GO:0005829">
    <property type="term" value="C:cytosol"/>
    <property type="evidence" value="ECO:0007669"/>
    <property type="project" value="TreeGrafter"/>
</dbReference>
<protein>
    <recommendedName>
        <fullName evidence="11 12">Replicative DNA helicase</fullName>
        <ecNumber evidence="11 12">5.6.2.3</ecNumber>
    </recommendedName>
</protein>
<dbReference type="Gene3D" id="3.40.50.300">
    <property type="entry name" value="P-loop containing nucleotide triphosphate hydrolases"/>
    <property type="match status" value="1"/>
</dbReference>
<evidence type="ECO:0000256" key="3">
    <source>
        <dbReference type="ARBA" id="ARBA00022705"/>
    </source>
</evidence>
<accession>F2BWY7</accession>
<dbReference type="CDD" id="cd00984">
    <property type="entry name" value="DnaB_C"/>
    <property type="match status" value="1"/>
</dbReference>
<dbReference type="InterPro" id="IPR007693">
    <property type="entry name" value="DNA_helicase_DnaB-like_N"/>
</dbReference>
<dbReference type="InterPro" id="IPR027417">
    <property type="entry name" value="P-loop_NTPase"/>
</dbReference>
<dbReference type="Pfam" id="PF03796">
    <property type="entry name" value="DnaB_C"/>
    <property type="match status" value="1"/>
</dbReference>
<dbReference type="InterPro" id="IPR007692">
    <property type="entry name" value="DNA_helicase_DnaB"/>
</dbReference>
<keyword evidence="6 12" id="KW-0347">Helicase</keyword>
<dbReference type="InterPro" id="IPR036185">
    <property type="entry name" value="DNA_heli_DnaB-like_N_sf"/>
</dbReference>
<evidence type="ECO:0000313" key="14">
    <source>
        <dbReference type="EMBL" id="EGF14254.1"/>
    </source>
</evidence>
<dbReference type="NCBIfam" id="TIGR00665">
    <property type="entry name" value="DnaB"/>
    <property type="match status" value="1"/>
</dbReference>
<keyword evidence="3 12" id="KW-0235">DNA replication</keyword>
<dbReference type="Pfam" id="PF00772">
    <property type="entry name" value="DnaB"/>
    <property type="match status" value="1"/>
</dbReference>
<dbReference type="Proteomes" id="UP000003503">
    <property type="component" value="Unassembled WGS sequence"/>
</dbReference>
<dbReference type="PANTHER" id="PTHR30153">
    <property type="entry name" value="REPLICATIVE DNA HELICASE DNAB"/>
    <property type="match status" value="1"/>
</dbReference>
<gene>
    <name evidence="14" type="primary">dnaC</name>
    <name evidence="14" type="ORF">HMPREF9083_0705</name>
</gene>
<dbReference type="FunFam" id="1.10.860.10:FF:000001">
    <property type="entry name" value="Replicative DNA helicase"/>
    <property type="match status" value="1"/>
</dbReference>
<evidence type="ECO:0000256" key="5">
    <source>
        <dbReference type="ARBA" id="ARBA00022801"/>
    </source>
</evidence>
<dbReference type="GO" id="GO:1990077">
    <property type="term" value="C:primosome complex"/>
    <property type="evidence" value="ECO:0007669"/>
    <property type="project" value="UniProtKB-UniRule"/>
</dbReference>
<dbReference type="Gene3D" id="1.10.860.10">
    <property type="entry name" value="DNAb Helicase, Chain A"/>
    <property type="match status" value="1"/>
</dbReference>
<sequence length="487" mass="55351">MVYLKYINIFSRENMDNRKENYRKNSSKKSTDTMIVSRVPPQNIEAEQAVLGAMLLDRNAVVTVEDILRKEDFYREAHGIIYTAILNLVNNGKEADLLTVVEELRRMGRLEDVGGVLYVNELPEHIISTKGIERHAEIVQKKSRLRRLIDAAGIIADAAYMEEEDVDDITDHAERSILEVTRDERKSDFIPIGEAVQQELTEITEKFRNKIGITGLPTGFTRLDGMTSGFQKGDFIIVAARPSMGKTAFVLNMAKNMSLSTEHKKVAFFSLEMSREQLVQRLLCSTALIDSQKLRTGRISTQQEWTNLANAAGALMEAPLFIDDTPGITVGEMRSKCRRLKAERGLDIIMIDYLQLMQAKGNRNNENRQQEISEISRSLKSLARELNVPVIALSQLSRGVESRNDKRPMLSDLRESGSLEQDADMVTFLYREAYYNKEIQDGDPKQNETEIILSKNRNGPVGTVKMYFAGQFTLFYEQTDQEEPEDM</sequence>
<keyword evidence="9" id="KW-0413">Isomerase</keyword>
<dbReference type="GO" id="GO:0003677">
    <property type="term" value="F:DNA binding"/>
    <property type="evidence" value="ECO:0007669"/>
    <property type="project" value="UniProtKB-UniRule"/>
</dbReference>
<evidence type="ECO:0000256" key="8">
    <source>
        <dbReference type="ARBA" id="ARBA00023125"/>
    </source>
</evidence>
<comment type="function">
    <text evidence="12">The main replicative DNA helicase, it participates in initiation and elongation during chromosome replication. Travels ahead of the DNA replisome, separating dsDNA into templates for DNA synthesis. A processive ATP-dependent 5'-3' DNA helicase it has DNA-dependent ATPase activity.</text>
</comment>